<feature type="compositionally biased region" description="Basic and acidic residues" evidence="1">
    <location>
        <begin position="16"/>
        <end position="31"/>
    </location>
</feature>
<reference evidence="2" key="1">
    <citation type="submission" date="2021-08" db="EMBL/GenBank/DDBJ databases">
        <authorList>
            <person name="Misof B."/>
            <person name="Oliver O."/>
            <person name="Podsiadlowski L."/>
            <person name="Donath A."/>
            <person name="Peters R."/>
            <person name="Mayer C."/>
            <person name="Rust J."/>
            <person name="Gunkel S."/>
            <person name="Lesny P."/>
            <person name="Martin S."/>
            <person name="Oeyen J.P."/>
            <person name="Petersen M."/>
            <person name="Panagiotis P."/>
            <person name="Wilbrandt J."/>
            <person name="Tanja T."/>
        </authorList>
    </citation>
    <scope>NUCLEOTIDE SEQUENCE</scope>
    <source>
        <strain evidence="2">GBR_01_08_01A</strain>
        <tissue evidence="2">Thorax + abdomen</tissue>
    </source>
</reference>
<protein>
    <submittedName>
        <fullName evidence="2">Uncharacterized protein</fullName>
    </submittedName>
</protein>
<gene>
    <name evidence="2" type="ORF">KPH14_013125</name>
</gene>
<organism evidence="2 3">
    <name type="scientific">Odynerus spinipes</name>
    <dbReference type="NCBI Taxonomy" id="1348599"/>
    <lineage>
        <taxon>Eukaryota</taxon>
        <taxon>Metazoa</taxon>
        <taxon>Ecdysozoa</taxon>
        <taxon>Arthropoda</taxon>
        <taxon>Hexapoda</taxon>
        <taxon>Insecta</taxon>
        <taxon>Pterygota</taxon>
        <taxon>Neoptera</taxon>
        <taxon>Endopterygota</taxon>
        <taxon>Hymenoptera</taxon>
        <taxon>Apocrita</taxon>
        <taxon>Aculeata</taxon>
        <taxon>Vespoidea</taxon>
        <taxon>Vespidae</taxon>
        <taxon>Eumeninae</taxon>
        <taxon>Odynerus</taxon>
    </lineage>
</organism>
<proteinExistence type="predicted"/>
<evidence type="ECO:0000313" key="2">
    <source>
        <dbReference type="EMBL" id="KAK2574820.1"/>
    </source>
</evidence>
<dbReference type="Proteomes" id="UP001258017">
    <property type="component" value="Unassembled WGS sequence"/>
</dbReference>
<feature type="compositionally biased region" description="Basic and acidic residues" evidence="1">
    <location>
        <begin position="303"/>
        <end position="329"/>
    </location>
</feature>
<dbReference type="Gene3D" id="3.40.50.80">
    <property type="entry name" value="Nucleotide-binding domain of ferredoxin-NADP reductase (FNR) module"/>
    <property type="match status" value="1"/>
</dbReference>
<comment type="caution">
    <text evidence="2">The sequence shown here is derived from an EMBL/GenBank/DDBJ whole genome shotgun (WGS) entry which is preliminary data.</text>
</comment>
<evidence type="ECO:0000313" key="3">
    <source>
        <dbReference type="Proteomes" id="UP001258017"/>
    </source>
</evidence>
<feature type="region of interest" description="Disordered" evidence="1">
    <location>
        <begin position="15"/>
        <end position="42"/>
    </location>
</feature>
<dbReference type="EMBL" id="JAIFRP010004763">
    <property type="protein sequence ID" value="KAK2574820.1"/>
    <property type="molecule type" value="Genomic_DNA"/>
</dbReference>
<dbReference type="InterPro" id="IPR039261">
    <property type="entry name" value="FNR_nucleotide-bd"/>
</dbReference>
<name>A0AAD9VID3_9HYME</name>
<sequence>MIRLKFVQQTLQLRQARNDENENATRGRDENVGSSGSNAYRYRDAGTANAYRNYRRTKDTSGNRNEDHCSTRIDTLVLVSTGTAVTSHLSVLDELVQRYVIIRNSREGKQWRKRDWQNSYGRSVDDANDFATVCGLPRKIRLVWTIKQIEDITYAIWSFNKYESILRANGYENILSYHIWVTRPVSPLEIDIFERVRRYVENHDTPIRETNIDMVDFVDERKTPSPPPARNERAVRAVLYDDHSTRDTFGISKQNFSNIYLNWSDVNESVYEEYLSTNLLDAGVRSPLPAITSGRPIPLGRMKYHDTGREKRDDTESSNNDRRRDERSVQTRRTASSRFMIDLFERQWNERERMNAMERHPMIRMGRRPRNDSILDAITGSENDVRNNGSAEREKEKILVLLHSSVTQFRKDMARICNADDRVTLYVEKLW</sequence>
<accession>A0AAD9VID3</accession>
<dbReference type="AlphaFoldDB" id="A0AAD9VID3"/>
<reference evidence="2" key="2">
    <citation type="journal article" date="2023" name="Commun. Biol.">
        <title>Intrasexual cuticular hydrocarbon dimorphism in a wasp sheds light on hydrocarbon biosynthesis genes in Hymenoptera.</title>
        <authorList>
            <person name="Moris V.C."/>
            <person name="Podsiadlowski L."/>
            <person name="Martin S."/>
            <person name="Oeyen J.P."/>
            <person name="Donath A."/>
            <person name="Petersen M."/>
            <person name="Wilbrandt J."/>
            <person name="Misof B."/>
            <person name="Liedtke D."/>
            <person name="Thamm M."/>
            <person name="Scheiner R."/>
            <person name="Schmitt T."/>
            <person name="Niehuis O."/>
        </authorList>
    </citation>
    <scope>NUCLEOTIDE SEQUENCE</scope>
    <source>
        <strain evidence="2">GBR_01_08_01A</strain>
    </source>
</reference>
<keyword evidence="3" id="KW-1185">Reference proteome</keyword>
<feature type="region of interest" description="Disordered" evidence="1">
    <location>
        <begin position="286"/>
        <end position="333"/>
    </location>
</feature>
<evidence type="ECO:0000256" key="1">
    <source>
        <dbReference type="SAM" id="MobiDB-lite"/>
    </source>
</evidence>